<dbReference type="AlphaFoldDB" id="A0A5J4FVB2"/>
<evidence type="ECO:0000256" key="2">
    <source>
        <dbReference type="ARBA" id="ARBA00022741"/>
    </source>
</evidence>
<reference evidence="7 8" key="1">
    <citation type="submission" date="2019-08" db="EMBL/GenBank/DDBJ databases">
        <title>Ulvibacter marinistellae sp. nov., isolated from a starfish, Patiria pectinifera.</title>
        <authorList>
            <person name="Kawano K."/>
            <person name="Ushijima N."/>
            <person name="Kihara M."/>
            <person name="Itoh H."/>
        </authorList>
    </citation>
    <scope>NUCLEOTIDE SEQUENCE [LARGE SCALE GENOMIC DNA]</scope>
    <source>
        <strain evidence="7 8">KK4</strain>
    </source>
</reference>
<keyword evidence="3 5" id="KW-0067">ATP-binding</keyword>
<keyword evidence="5 7" id="KW-0418">Kinase</keyword>
<dbReference type="SUPFAM" id="SSF52540">
    <property type="entry name" value="P-loop containing nucleoside triphosphate hydrolases"/>
    <property type="match status" value="1"/>
</dbReference>
<dbReference type="PANTHER" id="PTHR10695">
    <property type="entry name" value="DEPHOSPHO-COA KINASE-RELATED"/>
    <property type="match status" value="1"/>
</dbReference>
<evidence type="ECO:0000256" key="1">
    <source>
        <dbReference type="ARBA" id="ARBA00009018"/>
    </source>
</evidence>
<gene>
    <name evidence="5 7" type="primary">coaE</name>
    <name evidence="7" type="ORF">ULMS_21550</name>
</gene>
<dbReference type="InterPro" id="IPR001977">
    <property type="entry name" value="Depp_CoAkinase"/>
</dbReference>
<dbReference type="HAMAP" id="MF_00376">
    <property type="entry name" value="Dephospho_CoA_kinase"/>
    <property type="match status" value="1"/>
</dbReference>
<sequence length="192" mass="21584">MKIIGLTGGIGSGKSTVAKMFKSLNVPIYIADDEAKILLANSKVIRKKVIALLGEDAYTIDGPNKQFIASKIFNNTTLLTAMNAIIHPKVASHFKRWVAKQDGPYCIKEAAILFENDGYKKCDATILVTAPKQMRIERVMLRDGVTKKQVIERMKNQWEDEIKIPLADYIIENIELKLTEKSVRVLHKKIAD</sequence>
<dbReference type="Proteomes" id="UP000326994">
    <property type="component" value="Unassembled WGS sequence"/>
</dbReference>
<dbReference type="NCBIfam" id="TIGR00152">
    <property type="entry name" value="dephospho-CoA kinase"/>
    <property type="match status" value="1"/>
</dbReference>
<dbReference type="GO" id="GO:0005524">
    <property type="term" value="F:ATP binding"/>
    <property type="evidence" value="ECO:0007669"/>
    <property type="project" value="UniProtKB-UniRule"/>
</dbReference>
<dbReference type="RefSeq" id="WP_151894576.1">
    <property type="nucleotide sequence ID" value="NZ_BKCF01000004.1"/>
</dbReference>
<dbReference type="EMBL" id="BKCF01000004">
    <property type="protein sequence ID" value="GEQ86647.1"/>
    <property type="molecule type" value="Genomic_DNA"/>
</dbReference>
<keyword evidence="8" id="KW-1185">Reference proteome</keyword>
<organism evidence="7 8">
    <name type="scientific">Patiriisocius marinistellae</name>
    <dbReference type="NCBI Taxonomy" id="2494560"/>
    <lineage>
        <taxon>Bacteria</taxon>
        <taxon>Pseudomonadati</taxon>
        <taxon>Bacteroidota</taxon>
        <taxon>Flavobacteriia</taxon>
        <taxon>Flavobacteriales</taxon>
        <taxon>Flavobacteriaceae</taxon>
        <taxon>Patiriisocius</taxon>
    </lineage>
</organism>
<comment type="pathway">
    <text evidence="5">Cofactor biosynthesis; coenzyme A biosynthesis; CoA from (R)-pantothenate: step 5/5.</text>
</comment>
<dbReference type="PANTHER" id="PTHR10695:SF46">
    <property type="entry name" value="BIFUNCTIONAL COENZYME A SYNTHASE-RELATED"/>
    <property type="match status" value="1"/>
</dbReference>
<dbReference type="InterPro" id="IPR027417">
    <property type="entry name" value="P-loop_NTPase"/>
</dbReference>
<evidence type="ECO:0000256" key="6">
    <source>
        <dbReference type="NCBIfam" id="TIGR00152"/>
    </source>
</evidence>
<evidence type="ECO:0000313" key="7">
    <source>
        <dbReference type="EMBL" id="GEQ86647.1"/>
    </source>
</evidence>
<evidence type="ECO:0000256" key="5">
    <source>
        <dbReference type="HAMAP-Rule" id="MF_00376"/>
    </source>
</evidence>
<dbReference type="GO" id="GO:0015937">
    <property type="term" value="P:coenzyme A biosynthetic process"/>
    <property type="evidence" value="ECO:0007669"/>
    <property type="project" value="UniProtKB-UniRule"/>
</dbReference>
<keyword evidence="5" id="KW-0963">Cytoplasm</keyword>
<dbReference type="EC" id="2.7.1.24" evidence="5 6"/>
<accession>A0A5J4FVB2</accession>
<comment type="subcellular location">
    <subcellularLocation>
        <location evidence="5">Cytoplasm</location>
    </subcellularLocation>
</comment>
<dbReference type="Pfam" id="PF01121">
    <property type="entry name" value="CoaE"/>
    <property type="match status" value="1"/>
</dbReference>
<name>A0A5J4FVB2_9FLAO</name>
<evidence type="ECO:0000313" key="8">
    <source>
        <dbReference type="Proteomes" id="UP000326994"/>
    </source>
</evidence>
<comment type="similarity">
    <text evidence="1 5">Belongs to the CoaE family.</text>
</comment>
<dbReference type="CDD" id="cd02022">
    <property type="entry name" value="DPCK"/>
    <property type="match status" value="1"/>
</dbReference>
<dbReference type="Gene3D" id="3.40.50.300">
    <property type="entry name" value="P-loop containing nucleotide triphosphate hydrolases"/>
    <property type="match status" value="1"/>
</dbReference>
<dbReference type="GO" id="GO:0005737">
    <property type="term" value="C:cytoplasm"/>
    <property type="evidence" value="ECO:0007669"/>
    <property type="project" value="UniProtKB-SubCell"/>
</dbReference>
<evidence type="ECO:0000256" key="3">
    <source>
        <dbReference type="ARBA" id="ARBA00022840"/>
    </source>
</evidence>
<keyword evidence="5" id="KW-0808">Transferase</keyword>
<dbReference type="UniPathway" id="UPA00241">
    <property type="reaction ID" value="UER00356"/>
</dbReference>
<comment type="function">
    <text evidence="5">Catalyzes the phosphorylation of the 3'-hydroxyl group of dephosphocoenzyme A to form coenzyme A.</text>
</comment>
<dbReference type="PROSITE" id="PS51219">
    <property type="entry name" value="DPCK"/>
    <property type="match status" value="1"/>
</dbReference>
<comment type="catalytic activity">
    <reaction evidence="5">
        <text>3'-dephospho-CoA + ATP = ADP + CoA + H(+)</text>
        <dbReference type="Rhea" id="RHEA:18245"/>
        <dbReference type="ChEBI" id="CHEBI:15378"/>
        <dbReference type="ChEBI" id="CHEBI:30616"/>
        <dbReference type="ChEBI" id="CHEBI:57287"/>
        <dbReference type="ChEBI" id="CHEBI:57328"/>
        <dbReference type="ChEBI" id="CHEBI:456216"/>
        <dbReference type="EC" id="2.7.1.24"/>
    </reaction>
</comment>
<keyword evidence="2 5" id="KW-0547">Nucleotide-binding</keyword>
<dbReference type="GO" id="GO:0004140">
    <property type="term" value="F:dephospho-CoA kinase activity"/>
    <property type="evidence" value="ECO:0007669"/>
    <property type="project" value="UniProtKB-UniRule"/>
</dbReference>
<comment type="caution">
    <text evidence="7">The sequence shown here is derived from an EMBL/GenBank/DDBJ whole genome shotgun (WGS) entry which is preliminary data.</text>
</comment>
<keyword evidence="4 5" id="KW-0173">Coenzyme A biosynthesis</keyword>
<dbReference type="OrthoDB" id="9812943at2"/>
<feature type="binding site" evidence="5">
    <location>
        <begin position="11"/>
        <end position="16"/>
    </location>
    <ligand>
        <name>ATP</name>
        <dbReference type="ChEBI" id="CHEBI:30616"/>
    </ligand>
</feature>
<protein>
    <recommendedName>
        <fullName evidence="5 6">Dephospho-CoA kinase</fullName>
        <ecNumber evidence="5 6">2.7.1.24</ecNumber>
    </recommendedName>
    <alternativeName>
        <fullName evidence="5">Dephosphocoenzyme A kinase</fullName>
    </alternativeName>
</protein>
<proteinExistence type="inferred from homology"/>
<evidence type="ECO:0000256" key="4">
    <source>
        <dbReference type="ARBA" id="ARBA00022993"/>
    </source>
</evidence>